<keyword evidence="2" id="KW-0677">Repeat</keyword>
<evidence type="ECO:0000256" key="6">
    <source>
        <dbReference type="ARBA" id="ARBA00023242"/>
    </source>
</evidence>
<dbReference type="FunFam" id="1.10.10.60:FF:000016">
    <property type="entry name" value="Transcriptional activator Myb isoform A"/>
    <property type="match status" value="1"/>
</dbReference>
<dbReference type="SUPFAM" id="SSF46689">
    <property type="entry name" value="Homeodomain-like"/>
    <property type="match status" value="2"/>
</dbReference>
<name>A0A8K0GX36_9ROSA</name>
<dbReference type="PANTHER" id="PTHR45614">
    <property type="entry name" value="MYB PROTEIN-RELATED"/>
    <property type="match status" value="1"/>
</dbReference>
<gene>
    <name evidence="9" type="ORF">FNV43_RR15839</name>
</gene>
<keyword evidence="3" id="KW-0805">Transcription regulation</keyword>
<feature type="domain" description="Myb-like" evidence="7">
    <location>
        <begin position="34"/>
        <end position="85"/>
    </location>
</feature>
<dbReference type="SMART" id="SM00717">
    <property type="entry name" value="SANT"/>
    <property type="match status" value="3"/>
</dbReference>
<evidence type="ECO:0000256" key="1">
    <source>
        <dbReference type="ARBA" id="ARBA00004123"/>
    </source>
</evidence>
<feature type="domain" description="Myb-like" evidence="7">
    <location>
        <begin position="138"/>
        <end position="188"/>
    </location>
</feature>
<evidence type="ECO:0000313" key="9">
    <source>
        <dbReference type="EMBL" id="KAF3441924.1"/>
    </source>
</evidence>
<dbReference type="GO" id="GO:0000981">
    <property type="term" value="F:DNA-binding transcription factor activity, RNA polymerase II-specific"/>
    <property type="evidence" value="ECO:0007669"/>
    <property type="project" value="TreeGrafter"/>
</dbReference>
<feature type="domain" description="HTH myb-type" evidence="8">
    <location>
        <begin position="40"/>
        <end position="85"/>
    </location>
</feature>
<dbReference type="Proteomes" id="UP000796880">
    <property type="component" value="Unassembled WGS sequence"/>
</dbReference>
<protein>
    <submittedName>
        <fullName evidence="9">Uncharacterized protein</fullName>
    </submittedName>
</protein>
<dbReference type="PANTHER" id="PTHR45614:SF266">
    <property type="entry name" value="TRANSCRIPTION FACTOR MYB3R-4"/>
    <property type="match status" value="1"/>
</dbReference>
<keyword evidence="6" id="KW-0539">Nucleus</keyword>
<accession>A0A8K0GX36</accession>
<dbReference type="InterPro" id="IPR050560">
    <property type="entry name" value="MYB_TF"/>
</dbReference>
<evidence type="ECO:0000259" key="8">
    <source>
        <dbReference type="PROSITE" id="PS51294"/>
    </source>
</evidence>
<dbReference type="OrthoDB" id="2143914at2759"/>
<keyword evidence="5" id="KW-0804">Transcription</keyword>
<dbReference type="InterPro" id="IPR001005">
    <property type="entry name" value="SANT/Myb"/>
</dbReference>
<evidence type="ECO:0000313" key="10">
    <source>
        <dbReference type="Proteomes" id="UP000796880"/>
    </source>
</evidence>
<evidence type="ECO:0000256" key="2">
    <source>
        <dbReference type="ARBA" id="ARBA00022737"/>
    </source>
</evidence>
<dbReference type="FunFam" id="1.10.10.60:FF:000010">
    <property type="entry name" value="Transcriptional activator Myb isoform A"/>
    <property type="match status" value="1"/>
</dbReference>
<sequence length="948" mass="105132">MTRLKRSNIKRAGDGDTDAFMKMRPLHGRISGPTRRSTTGKWTAEEDELLQRAVQHFKGKNWKKIAEFFKDRTDVQCLHRWQKVLNPELIKGPWSKEEDEVIIALVNKYGAKKWSIIAEALPGRIGKQCRERWHNHLNPAINKEPWTKEEELALIHAHQIYGNKWAELTKVLPGRTDNAIKNHWNSSVKKKLDTYLASGLLSQFQSSTQVGHPNSSSLGMQEGLVDKLEEENTSECSQGSNAVNCTKFDHLTETAALNATEDFRTEESSSRVGHSLEQYSTYEDITAGINETQFGSHELAGMSFLDRSLESLGQFRASGFFPTLNENHDTGSGLLQSSEGYWTSSTAENMIVDSDKMEHLVISESNSCEITFSEAMAIECFPEENAAKESKNIQFDGGMSSLLSQVDIQSTSTTGTLSLNSSIHPKDVSKQTLELEAITNLKDDFIYVDSPNGNADKTGHYLKRHEAQNAPKLVPVDIFSSSNSDSKGCHDKRDIELDEAKVSSKPVPQDKTDSMQTFTSMDDSAIVHNVEHDLGTLSYEPPCFPILDIPFFSCDLMTSGGDIQQTYSPLGIRQWMTSSMNFSSPRCLLDSPVLDSTPEGILKNAAKSFTSTPSIMKKRSHGVLSPTEITKGGIKFEGDTDTRTSHITGGFSSLEYEDSMQDINNMDCSFEEGKEIVENLDGHVSEKDAEAKQHTGVLTENHIDSQLIVSPNIDAHRINRAMSDEVLSSRSHNIKLGRPDQGGSLDSVTGIDEKHIVPVEFVKCAPSSKPLNSSSETAGTEADIQSIHMFGETPGIKGDLKSPSAWKSPWFMNAFPHGPKINTDMTFEELEFIFSPGMISYDAIGLMKQMTEQTAATITNAREVLVGDYCESSPKTILFADQDSTRKNNNFHHNEKENIPPNDVLMERRVLDFSGCGTPTKETEHEKLAGCGTASTISSPTYLMKNCR</sequence>
<comment type="subcellular location">
    <subcellularLocation>
        <location evidence="1">Nucleus</location>
    </subcellularLocation>
</comment>
<feature type="domain" description="HTH myb-type" evidence="8">
    <location>
        <begin position="86"/>
        <end position="141"/>
    </location>
</feature>
<evidence type="ECO:0000259" key="7">
    <source>
        <dbReference type="PROSITE" id="PS50090"/>
    </source>
</evidence>
<dbReference type="GO" id="GO:0000978">
    <property type="term" value="F:RNA polymerase II cis-regulatory region sequence-specific DNA binding"/>
    <property type="evidence" value="ECO:0007669"/>
    <property type="project" value="TreeGrafter"/>
</dbReference>
<dbReference type="EMBL" id="VOIH02000007">
    <property type="protein sequence ID" value="KAF3441924.1"/>
    <property type="molecule type" value="Genomic_DNA"/>
</dbReference>
<dbReference type="Gene3D" id="1.10.10.60">
    <property type="entry name" value="Homeodomain-like"/>
    <property type="match status" value="3"/>
</dbReference>
<dbReference type="CDD" id="cd00167">
    <property type="entry name" value="SANT"/>
    <property type="match status" value="3"/>
</dbReference>
<evidence type="ECO:0000256" key="3">
    <source>
        <dbReference type="ARBA" id="ARBA00023015"/>
    </source>
</evidence>
<evidence type="ECO:0000256" key="5">
    <source>
        <dbReference type="ARBA" id="ARBA00023163"/>
    </source>
</evidence>
<dbReference type="Pfam" id="PF00249">
    <property type="entry name" value="Myb_DNA-binding"/>
    <property type="match status" value="1"/>
</dbReference>
<feature type="domain" description="HTH myb-type" evidence="8">
    <location>
        <begin position="142"/>
        <end position="192"/>
    </location>
</feature>
<proteinExistence type="predicted"/>
<dbReference type="PROSITE" id="PS50090">
    <property type="entry name" value="MYB_LIKE"/>
    <property type="match status" value="3"/>
</dbReference>
<evidence type="ECO:0000256" key="4">
    <source>
        <dbReference type="ARBA" id="ARBA00023125"/>
    </source>
</evidence>
<dbReference type="AlphaFoldDB" id="A0A8K0GX36"/>
<dbReference type="PROSITE" id="PS51294">
    <property type="entry name" value="HTH_MYB"/>
    <property type="match status" value="3"/>
</dbReference>
<reference evidence="9" key="1">
    <citation type="submission" date="2020-03" db="EMBL/GenBank/DDBJ databases">
        <title>A high-quality chromosome-level genome assembly of a woody plant with both climbing and erect habits, Rhamnella rubrinervis.</title>
        <authorList>
            <person name="Lu Z."/>
            <person name="Yang Y."/>
            <person name="Zhu X."/>
            <person name="Sun Y."/>
        </authorList>
    </citation>
    <scope>NUCLEOTIDE SEQUENCE</scope>
    <source>
        <strain evidence="9">BYM</strain>
        <tissue evidence="9">Leaf</tissue>
    </source>
</reference>
<feature type="domain" description="Myb-like" evidence="7">
    <location>
        <begin position="86"/>
        <end position="137"/>
    </location>
</feature>
<dbReference type="GO" id="GO:0005634">
    <property type="term" value="C:nucleus"/>
    <property type="evidence" value="ECO:0007669"/>
    <property type="project" value="UniProtKB-SubCell"/>
</dbReference>
<dbReference type="InterPro" id="IPR009057">
    <property type="entry name" value="Homeodomain-like_sf"/>
</dbReference>
<dbReference type="InterPro" id="IPR017930">
    <property type="entry name" value="Myb_dom"/>
</dbReference>
<dbReference type="FunFam" id="1.10.10.60:FF:000324">
    <property type="entry name" value="Transcription factor MYB3R-2"/>
    <property type="match status" value="1"/>
</dbReference>
<dbReference type="Pfam" id="PF13921">
    <property type="entry name" value="Myb_DNA-bind_6"/>
    <property type="match status" value="1"/>
</dbReference>
<keyword evidence="10" id="KW-1185">Reference proteome</keyword>
<organism evidence="9 10">
    <name type="scientific">Rhamnella rubrinervis</name>
    <dbReference type="NCBI Taxonomy" id="2594499"/>
    <lineage>
        <taxon>Eukaryota</taxon>
        <taxon>Viridiplantae</taxon>
        <taxon>Streptophyta</taxon>
        <taxon>Embryophyta</taxon>
        <taxon>Tracheophyta</taxon>
        <taxon>Spermatophyta</taxon>
        <taxon>Magnoliopsida</taxon>
        <taxon>eudicotyledons</taxon>
        <taxon>Gunneridae</taxon>
        <taxon>Pentapetalae</taxon>
        <taxon>rosids</taxon>
        <taxon>fabids</taxon>
        <taxon>Rosales</taxon>
        <taxon>Rhamnaceae</taxon>
        <taxon>rhamnoid group</taxon>
        <taxon>Rhamneae</taxon>
        <taxon>Rhamnella</taxon>
    </lineage>
</organism>
<comment type="caution">
    <text evidence="9">The sequence shown here is derived from an EMBL/GenBank/DDBJ whole genome shotgun (WGS) entry which is preliminary data.</text>
</comment>
<keyword evidence="4" id="KW-0238">DNA-binding</keyword>